<dbReference type="InterPro" id="IPR019359">
    <property type="entry name" value="CCDC85"/>
</dbReference>
<proteinExistence type="inferred from homology"/>
<reference evidence="9" key="1">
    <citation type="submission" date="2025-08" db="UniProtKB">
        <authorList>
            <consortium name="Ensembl"/>
        </authorList>
    </citation>
    <scope>IDENTIFICATION</scope>
</reference>
<evidence type="ECO:0000256" key="4">
    <source>
        <dbReference type="ARBA" id="ARBA00022427"/>
    </source>
</evidence>
<dbReference type="AlphaFoldDB" id="A0A3Q3MN38"/>
<dbReference type="InParanoid" id="A0A3Q3MN38"/>
<protein>
    <submittedName>
        <fullName evidence="9">Uncharacterized protein</fullName>
    </submittedName>
</protein>
<evidence type="ECO:0000313" key="9">
    <source>
        <dbReference type="Ensembl" id="ENSMAMP00000024251.2"/>
    </source>
</evidence>
<reference evidence="9" key="2">
    <citation type="submission" date="2025-09" db="UniProtKB">
        <authorList>
            <consortium name="Ensembl"/>
        </authorList>
    </citation>
    <scope>IDENTIFICATION</scope>
</reference>
<keyword evidence="5" id="KW-0217">Developmental protein</keyword>
<evidence type="ECO:0000256" key="1">
    <source>
        <dbReference type="ARBA" id="ARBA00004435"/>
    </source>
</evidence>
<evidence type="ECO:0000256" key="3">
    <source>
        <dbReference type="ARBA" id="ARBA00009052"/>
    </source>
</evidence>
<dbReference type="STRING" id="205130.ENSMAMP00000024251"/>
<dbReference type="Ensembl" id="ENSMAMT00000024867.2">
    <property type="protein sequence ID" value="ENSMAMP00000024251.2"/>
    <property type="gene ID" value="ENSMAMG00000016260.2"/>
</dbReference>
<name>A0A3Q3MN38_9TELE</name>
<evidence type="ECO:0000256" key="2">
    <source>
        <dbReference type="ARBA" id="ARBA00004536"/>
    </source>
</evidence>
<dbReference type="Proteomes" id="UP000261640">
    <property type="component" value="Unplaced"/>
</dbReference>
<keyword evidence="6" id="KW-0965">Cell junction</keyword>
<dbReference type="PANTHER" id="PTHR13546">
    <property type="entry name" value="RE60986P"/>
    <property type="match status" value="1"/>
</dbReference>
<dbReference type="GeneTree" id="ENSGT00940000159071"/>
<keyword evidence="7 8" id="KW-0175">Coiled coil</keyword>
<evidence type="ECO:0000256" key="8">
    <source>
        <dbReference type="SAM" id="Coils"/>
    </source>
</evidence>
<feature type="coiled-coil region" evidence="8">
    <location>
        <begin position="39"/>
        <end position="66"/>
    </location>
</feature>
<accession>A0A3Q3MN38</accession>
<organism evidence="9 10">
    <name type="scientific">Mastacembelus armatus</name>
    <name type="common">zig-zag eel</name>
    <dbReference type="NCBI Taxonomy" id="205130"/>
    <lineage>
        <taxon>Eukaryota</taxon>
        <taxon>Metazoa</taxon>
        <taxon>Chordata</taxon>
        <taxon>Craniata</taxon>
        <taxon>Vertebrata</taxon>
        <taxon>Euteleostomi</taxon>
        <taxon>Actinopterygii</taxon>
        <taxon>Neopterygii</taxon>
        <taxon>Teleostei</taxon>
        <taxon>Neoteleostei</taxon>
        <taxon>Acanthomorphata</taxon>
        <taxon>Anabantaria</taxon>
        <taxon>Synbranchiformes</taxon>
        <taxon>Mastacembelidae</taxon>
        <taxon>Mastacembelus</taxon>
    </lineage>
</organism>
<dbReference type="GO" id="GO:0005923">
    <property type="term" value="C:bicellular tight junction"/>
    <property type="evidence" value="ECO:0007669"/>
    <property type="project" value="UniProtKB-SubCell"/>
</dbReference>
<evidence type="ECO:0000256" key="5">
    <source>
        <dbReference type="ARBA" id="ARBA00022473"/>
    </source>
</evidence>
<evidence type="ECO:0000256" key="7">
    <source>
        <dbReference type="ARBA" id="ARBA00023054"/>
    </source>
</evidence>
<keyword evidence="10" id="KW-1185">Reference proteome</keyword>
<dbReference type="Pfam" id="PF10226">
    <property type="entry name" value="CCDC85"/>
    <property type="match status" value="2"/>
</dbReference>
<comment type="subcellular location">
    <subcellularLocation>
        <location evidence="2">Cell junction</location>
        <location evidence="2">Adherens junction</location>
    </subcellularLocation>
    <subcellularLocation>
        <location evidence="1">Cell junction</location>
        <location evidence="1">Tight junction</location>
    </subcellularLocation>
</comment>
<evidence type="ECO:0000313" key="10">
    <source>
        <dbReference type="Proteomes" id="UP000261640"/>
    </source>
</evidence>
<dbReference type="GO" id="GO:0005912">
    <property type="term" value="C:adherens junction"/>
    <property type="evidence" value="ECO:0007669"/>
    <property type="project" value="UniProtKB-SubCell"/>
</dbReference>
<dbReference type="PANTHER" id="PTHR13546:SF14">
    <property type="entry name" value="COILED-COIL DOMAIN-CONTAINING PROTEIN 85C"/>
    <property type="match status" value="1"/>
</dbReference>
<comment type="similarity">
    <text evidence="3">Belongs to the CCDC85 family.</text>
</comment>
<sequence length="166" mass="18735">MDCDGADLGQLSHEELLMMGKEDLIRRHGNMMNDVDRSLQVHLHDIRNLKEINQKLQDDNQELGELCCFLNNDRQKVKKVSRETLDQEALRTANMELRKIVLMLDKDRSGTSSRSSIDSQSRLSNINGSMLVRDFGDGSSTSCGSKLCHYICHCISRSATVDSTAF</sequence>
<keyword evidence="4" id="KW-0796">Tight junction</keyword>
<evidence type="ECO:0000256" key="6">
    <source>
        <dbReference type="ARBA" id="ARBA00022949"/>
    </source>
</evidence>